<gene>
    <name evidence="1" type="ORF">G3I21_23500</name>
</gene>
<name>A0A7K3QXP0_9ACTN</name>
<protein>
    <recommendedName>
        <fullName evidence="3">PIN domain-containing protein</fullName>
    </recommendedName>
</protein>
<dbReference type="RefSeq" id="WP_164192080.1">
    <property type="nucleotide sequence ID" value="NZ_JAAGMR010000259.1"/>
</dbReference>
<dbReference type="AlphaFoldDB" id="A0A7K3QXP0"/>
<organism evidence="1 2">
    <name type="scientific">Streptomyces bauhiniae</name>
    <dbReference type="NCBI Taxonomy" id="2340725"/>
    <lineage>
        <taxon>Bacteria</taxon>
        <taxon>Bacillati</taxon>
        <taxon>Actinomycetota</taxon>
        <taxon>Actinomycetes</taxon>
        <taxon>Kitasatosporales</taxon>
        <taxon>Streptomycetaceae</taxon>
        <taxon>Streptomyces</taxon>
    </lineage>
</organism>
<reference evidence="1 2" key="1">
    <citation type="submission" date="2020-01" db="EMBL/GenBank/DDBJ databases">
        <title>Insect and environment-associated Actinomycetes.</title>
        <authorList>
            <person name="Currrie C."/>
            <person name="Chevrette M."/>
            <person name="Carlson C."/>
            <person name="Stubbendieck R."/>
            <person name="Wendt-Pienkowski E."/>
        </authorList>
    </citation>
    <scope>NUCLEOTIDE SEQUENCE [LARGE SCALE GENOMIC DNA]</scope>
    <source>
        <strain evidence="1 2">SID7754</strain>
    </source>
</reference>
<evidence type="ECO:0000313" key="1">
    <source>
        <dbReference type="EMBL" id="NEB94606.1"/>
    </source>
</evidence>
<accession>A0A7K3QXP0</accession>
<dbReference type="EMBL" id="JAAGMR010000259">
    <property type="protein sequence ID" value="NEB94606.1"/>
    <property type="molecule type" value="Genomic_DNA"/>
</dbReference>
<proteinExistence type="predicted"/>
<comment type="caution">
    <text evidence="1">The sequence shown here is derived from an EMBL/GenBank/DDBJ whole genome shotgun (WGS) entry which is preliminary data.</text>
</comment>
<evidence type="ECO:0008006" key="3">
    <source>
        <dbReference type="Google" id="ProtNLM"/>
    </source>
</evidence>
<dbReference type="Proteomes" id="UP000470520">
    <property type="component" value="Unassembled WGS sequence"/>
</dbReference>
<sequence length="360" mass="40093">MARRQTPVYAWPGHLVRRQTGQRLVYLDLNHWISLAKAATGHRTGGLYQPALTAVRDAASSGLYVFPLSLTHYMEMAGIQDPRQRADIADVMEEVSGFTTLLTRSHIARLEVEAALDQAFATGSPHIADFDLLGHGIGHAMGMRGGLHIRSDSGDVTDEARAAWPDGPAAFDLWLANANAHLERSVLRGPTDAEVPDLKANGWDPTIARKIAENRAEGERQLAERLDKHPQYWNRLRDVVQGRYMSHEIIDMLTRALIDRGRELAEVVTGRESIRAFADSMPSADVHTTLVEAAHRNREKSWEPNDIFDIDALSVAVPYCDLVVTERYACHVLHAAHLPRGMSSEVVPKLSNLTDWLNRQ</sequence>
<evidence type="ECO:0000313" key="2">
    <source>
        <dbReference type="Proteomes" id="UP000470520"/>
    </source>
</evidence>